<dbReference type="STRING" id="268475.A0A0V1GHK2"/>
<evidence type="ECO:0000313" key="1">
    <source>
        <dbReference type="EMBL" id="KRY97689.1"/>
    </source>
</evidence>
<reference evidence="1 2" key="1">
    <citation type="submission" date="2015-01" db="EMBL/GenBank/DDBJ databases">
        <title>Evolution of Trichinella species and genotypes.</title>
        <authorList>
            <person name="Korhonen P.K."/>
            <person name="Edoardo P."/>
            <person name="Giuseppe L.R."/>
            <person name="Gasser R.B."/>
        </authorList>
    </citation>
    <scope>NUCLEOTIDE SEQUENCE [LARGE SCALE GENOMIC DNA]</scope>
    <source>
        <strain evidence="1">ISS1029</strain>
    </source>
</reference>
<accession>A0A0V1GHK2</accession>
<dbReference type="AlphaFoldDB" id="A0A0V1GHK2"/>
<sequence>MQDRTFHSSVLLETFSILQDLNAKKNPEWSLVRNTKSLTMDDLVSDCRTLADALHTRLIDRPINRNNDTSHLYIETEHEQQAKEILSCDIKATFGDQNSDFV</sequence>
<name>A0A0V1GHK2_9BILA</name>
<evidence type="ECO:0000313" key="2">
    <source>
        <dbReference type="Proteomes" id="UP000055024"/>
    </source>
</evidence>
<protein>
    <submittedName>
        <fullName evidence="1">Uncharacterized protein</fullName>
    </submittedName>
</protein>
<feature type="non-terminal residue" evidence="1">
    <location>
        <position position="102"/>
    </location>
</feature>
<proteinExistence type="predicted"/>
<organism evidence="1 2">
    <name type="scientific">Trichinella zimbabwensis</name>
    <dbReference type="NCBI Taxonomy" id="268475"/>
    <lineage>
        <taxon>Eukaryota</taxon>
        <taxon>Metazoa</taxon>
        <taxon>Ecdysozoa</taxon>
        <taxon>Nematoda</taxon>
        <taxon>Enoplea</taxon>
        <taxon>Dorylaimia</taxon>
        <taxon>Trichinellida</taxon>
        <taxon>Trichinellidae</taxon>
        <taxon>Trichinella</taxon>
    </lineage>
</organism>
<gene>
    <name evidence="1" type="ORF">T11_10863</name>
</gene>
<comment type="caution">
    <text evidence="1">The sequence shown here is derived from an EMBL/GenBank/DDBJ whole genome shotgun (WGS) entry which is preliminary data.</text>
</comment>
<dbReference type="Proteomes" id="UP000055024">
    <property type="component" value="Unassembled WGS sequence"/>
</dbReference>
<dbReference type="EMBL" id="JYDP01001871">
    <property type="protein sequence ID" value="KRY97689.1"/>
    <property type="molecule type" value="Genomic_DNA"/>
</dbReference>
<dbReference type="OrthoDB" id="5959043at2759"/>
<keyword evidence="2" id="KW-1185">Reference proteome</keyword>